<dbReference type="Gene3D" id="3.90.960.10">
    <property type="entry name" value="YbaK/aminoacyl-tRNA synthetase-associated domain"/>
    <property type="match status" value="1"/>
</dbReference>
<dbReference type="GO" id="GO:0002161">
    <property type="term" value="F:aminoacyl-tRNA deacylase activity"/>
    <property type="evidence" value="ECO:0007669"/>
    <property type="project" value="InterPro"/>
</dbReference>
<dbReference type="EMBL" id="FQZV01000020">
    <property type="protein sequence ID" value="SHJ31305.1"/>
    <property type="molecule type" value="Genomic_DNA"/>
</dbReference>
<dbReference type="InterPro" id="IPR007214">
    <property type="entry name" value="YbaK/aa-tRNA-synth-assoc-dom"/>
</dbReference>
<name>A0A1M6IA85_9FIRM</name>
<dbReference type="OrthoDB" id="9798587at2"/>
<keyword evidence="4" id="KW-1185">Reference proteome</keyword>
<dbReference type="InterPro" id="IPR040285">
    <property type="entry name" value="ProX/PRXD1"/>
</dbReference>
<dbReference type="AlphaFoldDB" id="A0A1M6IA85"/>
<sequence length="162" mass="19033">MEKEKKVYEILEYLQIPYLRYEHTPVYTIEEANQLDLDMQGQHCKNLFVRDKKGERHYLVIIEESKKVDLKSLSKQIESTNLSFASEERLLRYLGLTPGAVSPFGLINDREKHVEVLLDEDITLLKDISFHPNVNTATVTLSFQDFRRFLSWTGNKMRLIKV</sequence>
<gene>
    <name evidence="3" type="ORF">SAMN02745975_01781</name>
</gene>
<dbReference type="FunFam" id="3.90.960.10:FF:000005">
    <property type="entry name" value="Putative prolyl-tRNA synthetase"/>
    <property type="match status" value="1"/>
</dbReference>
<accession>A0A1M6IA85</accession>
<dbReference type="InterPro" id="IPR036754">
    <property type="entry name" value="YbaK/aa-tRNA-synt-asso_dom_sf"/>
</dbReference>
<protein>
    <submittedName>
        <fullName evidence="3">Ala-tRNA(Pro) deacylase</fullName>
    </submittedName>
</protein>
<organism evidence="3 4">
    <name type="scientific">Geosporobacter subterraneus DSM 17957</name>
    <dbReference type="NCBI Taxonomy" id="1121919"/>
    <lineage>
        <taxon>Bacteria</taxon>
        <taxon>Bacillati</taxon>
        <taxon>Bacillota</taxon>
        <taxon>Clostridia</taxon>
        <taxon>Peptostreptococcales</taxon>
        <taxon>Thermotaleaceae</taxon>
        <taxon>Geosporobacter</taxon>
    </lineage>
</organism>
<dbReference type="PANTHER" id="PTHR31423">
    <property type="entry name" value="YBAK DOMAIN-CONTAINING PROTEIN"/>
    <property type="match status" value="1"/>
</dbReference>
<dbReference type="RefSeq" id="WP_110940938.1">
    <property type="nucleotide sequence ID" value="NZ_FQZV01000020.1"/>
</dbReference>
<dbReference type="Proteomes" id="UP000184536">
    <property type="component" value="Unassembled WGS sequence"/>
</dbReference>
<comment type="similarity">
    <text evidence="1">Belongs to the PRORSD1 family.</text>
</comment>
<dbReference type="CDD" id="cd04335">
    <property type="entry name" value="PrdX_deacylase"/>
    <property type="match status" value="1"/>
</dbReference>
<dbReference type="SUPFAM" id="SSF55826">
    <property type="entry name" value="YbaK/ProRS associated domain"/>
    <property type="match status" value="1"/>
</dbReference>
<dbReference type="Pfam" id="PF04073">
    <property type="entry name" value="tRNA_edit"/>
    <property type="match status" value="1"/>
</dbReference>
<evidence type="ECO:0000256" key="1">
    <source>
        <dbReference type="ARBA" id="ARBA00010201"/>
    </source>
</evidence>
<feature type="domain" description="YbaK/aminoacyl-tRNA synthetase-associated" evidence="2">
    <location>
        <begin position="23"/>
        <end position="149"/>
    </location>
</feature>
<evidence type="ECO:0000313" key="3">
    <source>
        <dbReference type="EMBL" id="SHJ31305.1"/>
    </source>
</evidence>
<reference evidence="4" key="1">
    <citation type="submission" date="2016-11" db="EMBL/GenBank/DDBJ databases">
        <authorList>
            <person name="Varghese N."/>
            <person name="Submissions S."/>
        </authorList>
    </citation>
    <scope>NUCLEOTIDE SEQUENCE [LARGE SCALE GENOMIC DNA]</scope>
    <source>
        <strain evidence="4">DSM 17957</strain>
    </source>
</reference>
<evidence type="ECO:0000259" key="2">
    <source>
        <dbReference type="Pfam" id="PF04073"/>
    </source>
</evidence>
<proteinExistence type="inferred from homology"/>
<evidence type="ECO:0000313" key="4">
    <source>
        <dbReference type="Proteomes" id="UP000184536"/>
    </source>
</evidence>
<dbReference type="PANTHER" id="PTHR31423:SF3">
    <property type="entry name" value="PROLYL-TRNA SYNTHETASE ASSOCIATED DOMAIN-CONTAINING PROTEIN 1-RELATED"/>
    <property type="match status" value="1"/>
</dbReference>